<keyword evidence="3" id="KW-1185">Reference proteome</keyword>
<dbReference type="EMBL" id="BMYK01000012">
    <property type="protein sequence ID" value="GHC89276.1"/>
    <property type="molecule type" value="Genomic_DNA"/>
</dbReference>
<feature type="chain" id="PRO_5047049835" evidence="1">
    <location>
        <begin position="22"/>
        <end position="50"/>
    </location>
</feature>
<protein>
    <submittedName>
        <fullName evidence="2">Uncharacterized protein</fullName>
    </submittedName>
</protein>
<evidence type="ECO:0000313" key="2">
    <source>
        <dbReference type="EMBL" id="GHC89276.1"/>
    </source>
</evidence>
<proteinExistence type="predicted"/>
<organism evidence="2 3">
    <name type="scientific">Pseudorhodoferax aquiterrae</name>
    <dbReference type="NCBI Taxonomy" id="747304"/>
    <lineage>
        <taxon>Bacteria</taxon>
        <taxon>Pseudomonadati</taxon>
        <taxon>Pseudomonadota</taxon>
        <taxon>Betaproteobacteria</taxon>
        <taxon>Burkholderiales</taxon>
        <taxon>Comamonadaceae</taxon>
    </lineage>
</organism>
<accession>A0ABQ3G5M8</accession>
<name>A0ABQ3G5M8_9BURK</name>
<evidence type="ECO:0000313" key="3">
    <source>
        <dbReference type="Proteomes" id="UP000626210"/>
    </source>
</evidence>
<comment type="caution">
    <text evidence="2">The sequence shown here is derived from an EMBL/GenBank/DDBJ whole genome shotgun (WGS) entry which is preliminary data.</text>
</comment>
<reference evidence="3" key="1">
    <citation type="journal article" date="2019" name="Int. J. Syst. Evol. Microbiol.">
        <title>The Global Catalogue of Microorganisms (GCM) 10K type strain sequencing project: providing services to taxonomists for standard genome sequencing and annotation.</title>
        <authorList>
            <consortium name="The Broad Institute Genomics Platform"/>
            <consortium name="The Broad Institute Genome Sequencing Center for Infectious Disease"/>
            <person name="Wu L."/>
            <person name="Ma J."/>
        </authorList>
    </citation>
    <scope>NUCLEOTIDE SEQUENCE [LARGE SCALE GENOMIC DNA]</scope>
    <source>
        <strain evidence="3">KCTC 23314</strain>
    </source>
</reference>
<feature type="signal peptide" evidence="1">
    <location>
        <begin position="1"/>
        <end position="21"/>
    </location>
</feature>
<sequence>MKNAVALTLAILGAAANIAWAGSLPASSSAPSTPSHPPLQCACVMGNPAA</sequence>
<gene>
    <name evidence="2" type="ORF">GCM10007320_36740</name>
</gene>
<dbReference type="RefSeq" id="WP_189688388.1">
    <property type="nucleotide sequence ID" value="NZ_BMYK01000012.1"/>
</dbReference>
<dbReference type="Proteomes" id="UP000626210">
    <property type="component" value="Unassembled WGS sequence"/>
</dbReference>
<evidence type="ECO:0000256" key="1">
    <source>
        <dbReference type="SAM" id="SignalP"/>
    </source>
</evidence>
<keyword evidence="1" id="KW-0732">Signal</keyword>